<dbReference type="eggNOG" id="KOG4197">
    <property type="taxonomic scope" value="Eukaryota"/>
</dbReference>
<keyword evidence="1" id="KW-0677">Repeat</keyword>
<dbReference type="InParanoid" id="A0A1U7ZC39"/>
<dbReference type="InterPro" id="IPR046848">
    <property type="entry name" value="E_motif"/>
</dbReference>
<dbReference type="InterPro" id="IPR002885">
    <property type="entry name" value="PPR_rpt"/>
</dbReference>
<dbReference type="NCBIfam" id="TIGR00756">
    <property type="entry name" value="PPR"/>
    <property type="match status" value="3"/>
</dbReference>
<evidence type="ECO:0000313" key="5">
    <source>
        <dbReference type="RefSeq" id="XP_010244849.1"/>
    </source>
</evidence>
<accession>A0A1U7ZC39</accession>
<feature type="repeat" description="PPR" evidence="2">
    <location>
        <begin position="538"/>
        <end position="572"/>
    </location>
</feature>
<evidence type="ECO:0000256" key="1">
    <source>
        <dbReference type="ARBA" id="ARBA00022737"/>
    </source>
</evidence>
<dbReference type="Gene3D" id="1.25.40.10">
    <property type="entry name" value="Tetratricopeptide repeat domain"/>
    <property type="match status" value="4"/>
</dbReference>
<dbReference type="Pfam" id="PF01535">
    <property type="entry name" value="PPR"/>
    <property type="match status" value="5"/>
</dbReference>
<feature type="repeat" description="PPR" evidence="2">
    <location>
        <begin position="227"/>
        <end position="261"/>
    </location>
</feature>
<dbReference type="GO" id="GO:0003723">
    <property type="term" value="F:RNA binding"/>
    <property type="evidence" value="ECO:0007669"/>
    <property type="project" value="InterPro"/>
</dbReference>
<sequence>MREALVVNGRSMKFICKYHFGLSDLCVFFRAPRNWYTTLLRTQDIPTECTQEFYLGISLDPKTYTNLLQSCTRDGSLIHGKLIHAHMIKTSFKPCLFLENVLLNMYCKCGEMDMAQVLFDRMPKRDIVSWNSLVSGYSHMGFYVKGMNAFKEARIACTRLDKFTYASALNVCTRMGDLKFGKLIHGLIIVSGFGLQVFLTNSLIDMYSKCGSVDQARFLFDNTDKLDEVSWNSLIAGYVRAGLNKEMLRVLVQMHQTGLQLNSYALGSVLKACSSSFDGSIELGEMLHCCVVKLGLDTDVVVATALLDMYARIGDLNSAILIFSFMPRRNVVMFNAMIAGFFRSEAEISNEFAEEALNLFSEMRKRGMEPSKFTFSSILKACNALKAFDYGTQIHAQIFKNCLQFDEFIGTALIDLYSMSGTVEEALKCFHSIPKLDVVSWTSMIGACVNNGQFEHALDLFNELLASGGKPDEFTISSVLSASANLAAARSGEQIQGYAMKTGIGQFTVVRNSQICVYAKSGDIDAASLTFNETENRDIVSWSVMISSHAQHGCAKEALNLFEVMKGSGIAPNHITFLAVLTACSHSGRVGEGLWYFESMKRDYGMDPNVKHCACIVDLLGRAGKLAEAENFILNSGFKDDPVMWRALLGACCLHRDTVIGTRVAEQVIELEPQAAASYVLLYNLYLDVGLQSAAMKVRELMKSRGIKKEPGLSWIEIGTIVHSFVAGDRSHPKCQIIYAKLEEMLEKIKKLGYVNPISVLDTSEKDLKDNLVVNYHSEKLAVALGMISLPKPAPIRVMKNLRVCQDCHITMKFFSKTEDREIILRDPIRFHHFREGSCSCGDYW</sequence>
<dbReference type="InterPro" id="IPR011990">
    <property type="entry name" value="TPR-like_helical_dom_sf"/>
</dbReference>
<dbReference type="RefSeq" id="XP_010244849.1">
    <property type="nucleotide sequence ID" value="XM_010246547.2"/>
</dbReference>
<dbReference type="GO" id="GO:0008270">
    <property type="term" value="F:zinc ion binding"/>
    <property type="evidence" value="ECO:0007669"/>
    <property type="project" value="InterPro"/>
</dbReference>
<dbReference type="OrthoDB" id="1860728at2759"/>
<feature type="repeat" description="PPR" evidence="2">
    <location>
        <begin position="437"/>
        <end position="471"/>
    </location>
</feature>
<dbReference type="STRING" id="4432.A0A1U7ZC39"/>
<dbReference type="FunFam" id="1.25.40.10:FF:000776">
    <property type="entry name" value="Pentatricopeptide repeat-containing protein At3g13880"/>
    <property type="match status" value="1"/>
</dbReference>
<feature type="repeat" description="PPR" evidence="2">
    <location>
        <begin position="330"/>
        <end position="370"/>
    </location>
</feature>
<evidence type="ECO:0000313" key="4">
    <source>
        <dbReference type="Proteomes" id="UP000189703"/>
    </source>
</evidence>
<feature type="repeat" description="PPR" evidence="2">
    <location>
        <begin position="60"/>
        <end position="94"/>
    </location>
</feature>
<feature type="domain" description="DYW" evidence="3">
    <location>
        <begin position="760"/>
        <end position="845"/>
    </location>
</feature>
<dbReference type="KEGG" id="nnu:104588564"/>
<organism evidence="4 5">
    <name type="scientific">Nelumbo nucifera</name>
    <name type="common">Sacred lotus</name>
    <dbReference type="NCBI Taxonomy" id="4432"/>
    <lineage>
        <taxon>Eukaryota</taxon>
        <taxon>Viridiplantae</taxon>
        <taxon>Streptophyta</taxon>
        <taxon>Embryophyta</taxon>
        <taxon>Tracheophyta</taxon>
        <taxon>Spermatophyta</taxon>
        <taxon>Magnoliopsida</taxon>
        <taxon>Proteales</taxon>
        <taxon>Nelumbonaceae</taxon>
        <taxon>Nelumbo</taxon>
    </lineage>
</organism>
<dbReference type="GO" id="GO:0009451">
    <property type="term" value="P:RNA modification"/>
    <property type="evidence" value="ECO:0007669"/>
    <property type="project" value="InterPro"/>
</dbReference>
<dbReference type="FunFam" id="1.25.40.10:FF:000692">
    <property type="entry name" value="Pentatricopeptide repeat-containing protein At3g13880"/>
    <property type="match status" value="1"/>
</dbReference>
<dbReference type="PANTHER" id="PTHR47926:SF381">
    <property type="entry name" value="DYW DOMAIN-CONTAINING PROTEIN"/>
    <property type="match status" value="1"/>
</dbReference>
<dbReference type="OMA" id="HSTMKLI"/>
<dbReference type="FunFam" id="1.25.40.10:FF:000227">
    <property type="entry name" value="Pentatricopeptide repeat-containing protein At3g13880"/>
    <property type="match status" value="1"/>
</dbReference>
<dbReference type="AlphaFoldDB" id="A0A1U7ZC39"/>
<dbReference type="PANTHER" id="PTHR47926">
    <property type="entry name" value="PENTATRICOPEPTIDE REPEAT-CONTAINING PROTEIN"/>
    <property type="match status" value="1"/>
</dbReference>
<feature type="repeat" description="PPR" evidence="2">
    <location>
        <begin position="95"/>
        <end position="129"/>
    </location>
</feature>
<proteinExistence type="predicted"/>
<dbReference type="Pfam" id="PF20430">
    <property type="entry name" value="Eplus_motif"/>
    <property type="match status" value="1"/>
</dbReference>
<gene>
    <name evidence="5" type="primary">LOC104588564</name>
</gene>
<name>A0A1U7ZC39_NELNU</name>
<dbReference type="FunFam" id="1.25.40.10:FF:001495">
    <property type="entry name" value="Pentatricopeptide repeat-containing protein At3g13880"/>
    <property type="match status" value="1"/>
</dbReference>
<dbReference type="Proteomes" id="UP000189703">
    <property type="component" value="Unplaced"/>
</dbReference>
<reference evidence="5" key="1">
    <citation type="submission" date="2025-08" db="UniProtKB">
        <authorList>
            <consortium name="RefSeq"/>
        </authorList>
    </citation>
    <scope>IDENTIFICATION</scope>
</reference>
<dbReference type="InterPro" id="IPR032867">
    <property type="entry name" value="DYW_dom"/>
</dbReference>
<keyword evidence="4" id="KW-1185">Reference proteome</keyword>
<dbReference type="InterPro" id="IPR046960">
    <property type="entry name" value="PPR_At4g14850-like_plant"/>
</dbReference>
<dbReference type="Pfam" id="PF13041">
    <property type="entry name" value="PPR_2"/>
    <property type="match status" value="3"/>
</dbReference>
<dbReference type="Pfam" id="PF14432">
    <property type="entry name" value="DYW_deaminase"/>
    <property type="match status" value="1"/>
</dbReference>
<dbReference type="InterPro" id="IPR046849">
    <property type="entry name" value="E2_motif"/>
</dbReference>
<evidence type="ECO:0000256" key="2">
    <source>
        <dbReference type="PROSITE-ProRule" id="PRU00708"/>
    </source>
</evidence>
<dbReference type="FunCoup" id="A0A1U7ZC39">
    <property type="interactions" value="80"/>
</dbReference>
<evidence type="ECO:0000259" key="3">
    <source>
        <dbReference type="Pfam" id="PF14432"/>
    </source>
</evidence>
<dbReference type="Pfam" id="PF20431">
    <property type="entry name" value="E_motif"/>
    <property type="match status" value="1"/>
</dbReference>
<dbReference type="GeneID" id="104588564"/>
<protein>
    <submittedName>
        <fullName evidence="5">Pentatricopeptide repeat-containing protein At3g13880</fullName>
    </submittedName>
</protein>
<dbReference type="PROSITE" id="PS51375">
    <property type="entry name" value="PPR"/>
    <property type="match status" value="6"/>
</dbReference>